<evidence type="ECO:0000313" key="3">
    <source>
        <dbReference type="Proteomes" id="UP000651156"/>
    </source>
</evidence>
<feature type="transmembrane region" description="Helical" evidence="1">
    <location>
        <begin position="73"/>
        <end position="94"/>
    </location>
</feature>
<keyword evidence="1" id="KW-0472">Membrane</keyword>
<evidence type="ECO:0000256" key="1">
    <source>
        <dbReference type="SAM" id="Phobius"/>
    </source>
</evidence>
<accession>A0ABR9UYZ5</accession>
<dbReference type="RefSeq" id="WP_193934888.1">
    <property type="nucleotide sequence ID" value="NZ_CAWPMZ010000149.1"/>
</dbReference>
<dbReference type="Pfam" id="PF07784">
    <property type="entry name" value="DUF1622"/>
    <property type="match status" value="1"/>
</dbReference>
<comment type="caution">
    <text evidence="2">The sequence shown here is derived from an EMBL/GenBank/DDBJ whole genome shotgun (WGS) entry which is preliminary data.</text>
</comment>
<keyword evidence="1" id="KW-0812">Transmembrane</keyword>
<dbReference type="PANTHER" id="PTHR38468:SF1">
    <property type="entry name" value="SLL0939 PROTEIN"/>
    <property type="match status" value="1"/>
</dbReference>
<gene>
    <name evidence="2" type="ORF">IQ230_24855</name>
</gene>
<reference evidence="2 3" key="1">
    <citation type="submission" date="2020-10" db="EMBL/GenBank/DDBJ databases">
        <authorList>
            <person name="Castelo-Branco R."/>
            <person name="Eusebio N."/>
            <person name="Adriana R."/>
            <person name="Vieira A."/>
            <person name="Brugerolle De Fraissinette N."/>
            <person name="Rezende De Castro R."/>
            <person name="Schneider M.P."/>
            <person name="Vasconcelos V."/>
            <person name="Leao P.N."/>
        </authorList>
    </citation>
    <scope>NUCLEOTIDE SEQUENCE [LARGE SCALE GENOMIC DNA]</scope>
    <source>
        <strain evidence="2 3">LEGE 06123</strain>
    </source>
</reference>
<sequence length="145" mass="15827">MMSAVSIIENFNLAQDVETIVRILDKQVVSIIQLLALFVISIGIIKALLIFVQQALFQSHSGTAFQKSRLEMGYSFSLGLSFLVGASILKTIIAPTWDDIGKLGAIILIRTVLNYLLLQAIAKQSITNNTMTGTSQPKEIMVSAK</sequence>
<proteinExistence type="predicted"/>
<organism evidence="2 3">
    <name type="scientific">Gloeocapsopsis crepidinum LEGE 06123</name>
    <dbReference type="NCBI Taxonomy" id="588587"/>
    <lineage>
        <taxon>Bacteria</taxon>
        <taxon>Bacillati</taxon>
        <taxon>Cyanobacteriota</taxon>
        <taxon>Cyanophyceae</taxon>
        <taxon>Oscillatoriophycideae</taxon>
        <taxon>Chroococcales</taxon>
        <taxon>Chroococcaceae</taxon>
        <taxon>Gloeocapsopsis</taxon>
    </lineage>
</organism>
<feature type="transmembrane region" description="Helical" evidence="1">
    <location>
        <begin position="100"/>
        <end position="118"/>
    </location>
</feature>
<dbReference type="EMBL" id="JADEWN010000099">
    <property type="protein sequence ID" value="MBE9193506.1"/>
    <property type="molecule type" value="Genomic_DNA"/>
</dbReference>
<evidence type="ECO:0000313" key="2">
    <source>
        <dbReference type="EMBL" id="MBE9193506.1"/>
    </source>
</evidence>
<keyword evidence="3" id="KW-1185">Reference proteome</keyword>
<dbReference type="InterPro" id="IPR012427">
    <property type="entry name" value="DUF1622"/>
</dbReference>
<keyword evidence="1" id="KW-1133">Transmembrane helix</keyword>
<dbReference type="PANTHER" id="PTHR38468">
    <property type="entry name" value="SLL0939 PROTEIN"/>
    <property type="match status" value="1"/>
</dbReference>
<dbReference type="Proteomes" id="UP000651156">
    <property type="component" value="Unassembled WGS sequence"/>
</dbReference>
<feature type="transmembrane region" description="Helical" evidence="1">
    <location>
        <begin position="31"/>
        <end position="52"/>
    </location>
</feature>
<protein>
    <submittedName>
        <fullName evidence="2">DUF1622 domain-containing protein</fullName>
    </submittedName>
</protein>
<name>A0ABR9UYZ5_9CHRO</name>